<evidence type="ECO:0000256" key="4">
    <source>
        <dbReference type="ARBA" id="ARBA00023163"/>
    </source>
</evidence>
<evidence type="ECO:0000256" key="1">
    <source>
        <dbReference type="ARBA" id="ARBA00022491"/>
    </source>
</evidence>
<protein>
    <submittedName>
        <fullName evidence="7">TetR/AcrR family transcriptional regulator</fullName>
    </submittedName>
</protein>
<dbReference type="Pfam" id="PF17932">
    <property type="entry name" value="TetR_C_24"/>
    <property type="match status" value="1"/>
</dbReference>
<dbReference type="InterPro" id="IPR050109">
    <property type="entry name" value="HTH-type_TetR-like_transc_reg"/>
</dbReference>
<dbReference type="SUPFAM" id="SSF48498">
    <property type="entry name" value="Tetracyclin repressor-like, C-terminal domain"/>
    <property type="match status" value="1"/>
</dbReference>
<organism evidence="7 8">
    <name type="scientific">Sphingomonas qomolangmaensis</name>
    <dbReference type="NCBI Taxonomy" id="2918765"/>
    <lineage>
        <taxon>Bacteria</taxon>
        <taxon>Pseudomonadati</taxon>
        <taxon>Pseudomonadota</taxon>
        <taxon>Alphaproteobacteria</taxon>
        <taxon>Sphingomonadales</taxon>
        <taxon>Sphingomonadaceae</taxon>
        <taxon>Sphingomonas</taxon>
    </lineage>
</organism>
<feature type="domain" description="HTH tetR-type" evidence="6">
    <location>
        <begin position="1"/>
        <end position="37"/>
    </location>
</feature>
<dbReference type="PANTHER" id="PTHR30055:SF175">
    <property type="entry name" value="HTH-TYPE TRANSCRIPTIONAL REPRESSOR KSTR2"/>
    <property type="match status" value="1"/>
</dbReference>
<dbReference type="PROSITE" id="PS50977">
    <property type="entry name" value="HTH_TETR_2"/>
    <property type="match status" value="1"/>
</dbReference>
<dbReference type="InterPro" id="IPR009057">
    <property type="entry name" value="Homeodomain-like_sf"/>
</dbReference>
<keyword evidence="3 5" id="KW-0238">DNA-binding</keyword>
<gene>
    <name evidence="7" type="ORF">NMP03_12770</name>
</gene>
<keyword evidence="4" id="KW-0804">Transcription</keyword>
<dbReference type="EMBL" id="CP101740">
    <property type="protein sequence ID" value="UUL82049.1"/>
    <property type="molecule type" value="Genomic_DNA"/>
</dbReference>
<dbReference type="Gene3D" id="1.10.10.60">
    <property type="entry name" value="Homeodomain-like"/>
    <property type="match status" value="1"/>
</dbReference>
<dbReference type="InterPro" id="IPR036271">
    <property type="entry name" value="Tet_transcr_reg_TetR-rel_C_sf"/>
</dbReference>
<dbReference type="Pfam" id="PF00440">
    <property type="entry name" value="TetR_N"/>
    <property type="match status" value="1"/>
</dbReference>
<dbReference type="Gene3D" id="1.10.357.10">
    <property type="entry name" value="Tetracycline Repressor, domain 2"/>
    <property type="match status" value="1"/>
</dbReference>
<evidence type="ECO:0000256" key="2">
    <source>
        <dbReference type="ARBA" id="ARBA00023015"/>
    </source>
</evidence>
<evidence type="ECO:0000259" key="6">
    <source>
        <dbReference type="PROSITE" id="PS50977"/>
    </source>
</evidence>
<dbReference type="PANTHER" id="PTHR30055">
    <property type="entry name" value="HTH-TYPE TRANSCRIPTIONAL REGULATOR RUTR"/>
    <property type="match status" value="1"/>
</dbReference>
<evidence type="ECO:0000313" key="8">
    <source>
        <dbReference type="Proteomes" id="UP001058533"/>
    </source>
</evidence>
<name>A0ABY5L8M3_9SPHN</name>
<evidence type="ECO:0000256" key="5">
    <source>
        <dbReference type="PROSITE-ProRule" id="PRU00335"/>
    </source>
</evidence>
<keyword evidence="2" id="KW-0805">Transcription regulation</keyword>
<dbReference type="Proteomes" id="UP001058533">
    <property type="component" value="Chromosome"/>
</dbReference>
<evidence type="ECO:0000313" key="7">
    <source>
        <dbReference type="EMBL" id="UUL82049.1"/>
    </source>
</evidence>
<reference evidence="7" key="1">
    <citation type="submission" date="2022-07" db="EMBL/GenBank/DDBJ databases">
        <title>Sphingomonas sp. nov., a novel bacterium isolated from the north slope of the Mount Everest.</title>
        <authorList>
            <person name="Cui X."/>
            <person name="Liu Y."/>
        </authorList>
    </citation>
    <scope>NUCLEOTIDE SEQUENCE</scope>
    <source>
        <strain evidence="7">S5-59</strain>
    </source>
</reference>
<dbReference type="RefSeq" id="WP_256505820.1">
    <property type="nucleotide sequence ID" value="NZ_CP101740.1"/>
</dbReference>
<evidence type="ECO:0000256" key="3">
    <source>
        <dbReference type="ARBA" id="ARBA00023125"/>
    </source>
</evidence>
<sequence length="172" mass="19506">MTAVADEMGVDRASLYYYVSSKEALFDDVVRAAVDRNYEIAQQIEQSALAPRAKLRDLVMLLMASYGEHYPLFYIFIRENMSDAGHQRAQWSKDMRRVNRKTTDMVIAIIEEGYADGSFRNVGPSDIVAYGVLGVLGWTHRWYRPDQSEASAEQIGRTYAEMIVTGLETPAH</sequence>
<dbReference type="InterPro" id="IPR041490">
    <property type="entry name" value="KstR2_TetR_C"/>
</dbReference>
<comment type="caution">
    <text evidence="5">Lacks conserved residue(s) required for the propagation of feature annotation.</text>
</comment>
<proteinExistence type="predicted"/>
<accession>A0ABY5L8M3</accession>
<keyword evidence="8" id="KW-1185">Reference proteome</keyword>
<dbReference type="InterPro" id="IPR001647">
    <property type="entry name" value="HTH_TetR"/>
</dbReference>
<keyword evidence="1" id="KW-0678">Repressor</keyword>
<dbReference type="SUPFAM" id="SSF46689">
    <property type="entry name" value="Homeodomain-like"/>
    <property type="match status" value="1"/>
</dbReference>